<evidence type="ECO:0000259" key="2">
    <source>
        <dbReference type="PROSITE" id="PS50011"/>
    </source>
</evidence>
<dbReference type="AlphaFoldDB" id="A0A218X127"/>
<protein>
    <recommendedName>
        <fullName evidence="2">Protein kinase domain-containing protein</fullName>
    </recommendedName>
</protein>
<feature type="region of interest" description="Disordered" evidence="1">
    <location>
        <begin position="339"/>
        <end position="362"/>
    </location>
</feature>
<dbReference type="Gene3D" id="1.10.510.10">
    <property type="entry name" value="Transferase(Phosphotransferase) domain 1"/>
    <property type="match status" value="1"/>
</dbReference>
<gene>
    <name evidence="3" type="ORF">CDL15_Pgr016232</name>
</gene>
<dbReference type="InterPro" id="IPR000719">
    <property type="entry name" value="Prot_kinase_dom"/>
</dbReference>
<dbReference type="InterPro" id="IPR011009">
    <property type="entry name" value="Kinase-like_dom_sf"/>
</dbReference>
<dbReference type="InterPro" id="IPR046958">
    <property type="entry name" value="RBK1/2/STUNTED"/>
</dbReference>
<sequence>MSLDTQRVLVVVDASRDVSLSAIEGAIQGLLLKPCDKIFLLGVVHQVTNPSRLSLKPGKLLGYKSKVDSGSILGTNQKFIDEEVERRKEDYQNNEGLKQILQHCKLGKVDFQIDVQSGDSPKVVALRAARNQKATWVILDRHMKKDKKYLMDRLSCGISRMKRNNQVKELRGPIRVTPTRRSISTRSTPLQLGDFGLAKTQYEDSDYSSDTRVVGTLGYLAPEYAECGKVSTKTDVYAFGVVLLQLITGLQTTDKELGGRSLVGWARPLLKERNYPALIDHRIIDSHDVHQLFWMVRVAEKCLTKDPRKRLTMDTVVTALTCIMERRSVLYIRDYSPANSDSVGSIPESMDSPCEDNKDDKSFAPTPTANSMLCASIRLPPSPPSGSDCCGGSTACVGTTMTDGNSNE</sequence>
<dbReference type="Proteomes" id="UP000197138">
    <property type="component" value="Unassembled WGS sequence"/>
</dbReference>
<dbReference type="PANTHER" id="PTHR47987">
    <property type="entry name" value="OS08G0249100 PROTEIN"/>
    <property type="match status" value="1"/>
</dbReference>
<dbReference type="GO" id="GO:0004672">
    <property type="term" value="F:protein kinase activity"/>
    <property type="evidence" value="ECO:0007669"/>
    <property type="project" value="InterPro"/>
</dbReference>
<dbReference type="PANTHER" id="PTHR47987:SF5">
    <property type="entry name" value="PROTEIN KINASE DOMAIN-CONTAINING PROTEIN"/>
    <property type="match status" value="1"/>
</dbReference>
<feature type="domain" description="Protein kinase" evidence="2">
    <location>
        <begin position="1"/>
        <end position="330"/>
    </location>
</feature>
<proteinExistence type="predicted"/>
<reference evidence="4" key="1">
    <citation type="journal article" date="2017" name="Plant J.">
        <title>The pomegranate (Punica granatum L.) genome and the genomics of punicalagin biosynthesis.</title>
        <authorList>
            <person name="Qin G."/>
            <person name="Xu C."/>
            <person name="Ming R."/>
            <person name="Tang H."/>
            <person name="Guyot R."/>
            <person name="Kramer E.M."/>
            <person name="Hu Y."/>
            <person name="Yi X."/>
            <person name="Qi Y."/>
            <person name="Xu X."/>
            <person name="Gao Z."/>
            <person name="Pan H."/>
            <person name="Jian J."/>
            <person name="Tian Y."/>
            <person name="Yue Z."/>
            <person name="Xu Y."/>
        </authorList>
    </citation>
    <scope>NUCLEOTIDE SEQUENCE [LARGE SCALE GENOMIC DNA]</scope>
    <source>
        <strain evidence="4">cv. Dabenzi</strain>
    </source>
</reference>
<name>A0A218X127_PUNGR</name>
<evidence type="ECO:0000313" key="3">
    <source>
        <dbReference type="EMBL" id="OWM78508.1"/>
    </source>
</evidence>
<dbReference type="InterPro" id="IPR014729">
    <property type="entry name" value="Rossmann-like_a/b/a_fold"/>
</dbReference>
<organism evidence="3 4">
    <name type="scientific">Punica granatum</name>
    <name type="common">Pomegranate</name>
    <dbReference type="NCBI Taxonomy" id="22663"/>
    <lineage>
        <taxon>Eukaryota</taxon>
        <taxon>Viridiplantae</taxon>
        <taxon>Streptophyta</taxon>
        <taxon>Embryophyta</taxon>
        <taxon>Tracheophyta</taxon>
        <taxon>Spermatophyta</taxon>
        <taxon>Magnoliopsida</taxon>
        <taxon>eudicotyledons</taxon>
        <taxon>Gunneridae</taxon>
        <taxon>Pentapetalae</taxon>
        <taxon>rosids</taxon>
        <taxon>malvids</taxon>
        <taxon>Myrtales</taxon>
        <taxon>Lythraceae</taxon>
        <taxon>Punica</taxon>
    </lineage>
</organism>
<dbReference type="EMBL" id="MTKT01002495">
    <property type="protein sequence ID" value="OWM78508.1"/>
    <property type="molecule type" value="Genomic_DNA"/>
</dbReference>
<dbReference type="SUPFAM" id="SSF56112">
    <property type="entry name" value="Protein kinase-like (PK-like)"/>
    <property type="match status" value="1"/>
</dbReference>
<comment type="caution">
    <text evidence="3">The sequence shown here is derived from an EMBL/GenBank/DDBJ whole genome shotgun (WGS) entry which is preliminary data.</text>
</comment>
<dbReference type="Pfam" id="PF00069">
    <property type="entry name" value="Pkinase"/>
    <property type="match status" value="1"/>
</dbReference>
<evidence type="ECO:0000313" key="4">
    <source>
        <dbReference type="Proteomes" id="UP000197138"/>
    </source>
</evidence>
<dbReference type="SMART" id="SM00220">
    <property type="entry name" value="S_TKc"/>
    <property type="match status" value="1"/>
</dbReference>
<dbReference type="PROSITE" id="PS50011">
    <property type="entry name" value="PROTEIN_KINASE_DOM"/>
    <property type="match status" value="1"/>
</dbReference>
<dbReference type="Gene3D" id="3.40.50.620">
    <property type="entry name" value="HUPs"/>
    <property type="match status" value="1"/>
</dbReference>
<accession>A0A218X127</accession>
<evidence type="ECO:0000256" key="1">
    <source>
        <dbReference type="SAM" id="MobiDB-lite"/>
    </source>
</evidence>
<dbReference type="GO" id="GO:0005524">
    <property type="term" value="F:ATP binding"/>
    <property type="evidence" value="ECO:0007669"/>
    <property type="project" value="InterPro"/>
</dbReference>